<organism evidence="2">
    <name type="scientific">Lygus hesperus</name>
    <name type="common">Western plant bug</name>
    <dbReference type="NCBI Taxonomy" id="30085"/>
    <lineage>
        <taxon>Eukaryota</taxon>
        <taxon>Metazoa</taxon>
        <taxon>Ecdysozoa</taxon>
        <taxon>Arthropoda</taxon>
        <taxon>Hexapoda</taxon>
        <taxon>Insecta</taxon>
        <taxon>Pterygota</taxon>
        <taxon>Neoptera</taxon>
        <taxon>Paraneoptera</taxon>
        <taxon>Hemiptera</taxon>
        <taxon>Heteroptera</taxon>
        <taxon>Panheteroptera</taxon>
        <taxon>Cimicomorpha</taxon>
        <taxon>Miridae</taxon>
        <taxon>Mirini</taxon>
        <taxon>Lygus</taxon>
    </lineage>
</organism>
<gene>
    <name evidence="2" type="primary">C2CD2_10</name>
    <name evidence="2" type="ORF">CM83_21270</name>
    <name evidence="3" type="ORF">g.761</name>
</gene>
<evidence type="ECO:0000256" key="1">
    <source>
        <dbReference type="SAM" id="MobiDB-lite"/>
    </source>
</evidence>
<protein>
    <submittedName>
        <fullName evidence="2">C2 domain-containing protein 2</fullName>
    </submittedName>
</protein>
<dbReference type="EMBL" id="GDHC01005078">
    <property type="protein sequence ID" value="JAQ13551.1"/>
    <property type="molecule type" value="Transcribed_RNA"/>
</dbReference>
<dbReference type="EMBL" id="GBHO01024020">
    <property type="protein sequence ID" value="JAG19584.1"/>
    <property type="molecule type" value="Transcribed_RNA"/>
</dbReference>
<feature type="region of interest" description="Disordered" evidence="1">
    <location>
        <begin position="32"/>
        <end position="54"/>
    </location>
</feature>
<accession>A0A0A9XHX9</accession>
<name>A0A0A9XHX9_LYGHE</name>
<proteinExistence type="predicted"/>
<evidence type="ECO:0000313" key="2">
    <source>
        <dbReference type="EMBL" id="JAG19584.1"/>
    </source>
</evidence>
<reference evidence="2" key="1">
    <citation type="journal article" date="2014" name="PLoS ONE">
        <title>Transcriptome-Based Identification of ABC Transporters in the Western Tarnished Plant Bug Lygus hesperus.</title>
        <authorList>
            <person name="Hull J.J."/>
            <person name="Chaney K."/>
            <person name="Geib S.M."/>
            <person name="Fabrick J.A."/>
            <person name="Brent C.S."/>
            <person name="Walsh D."/>
            <person name="Lavine L.C."/>
        </authorList>
    </citation>
    <scope>NUCLEOTIDE SEQUENCE</scope>
</reference>
<reference evidence="3" key="3">
    <citation type="journal article" date="2016" name="Gigascience">
        <title>De novo construction of an expanded transcriptome assembly for the western tarnished plant bug, Lygus hesperus.</title>
        <authorList>
            <person name="Tassone E.E."/>
            <person name="Geib S.M."/>
            <person name="Hall B."/>
            <person name="Fabrick J.A."/>
            <person name="Brent C.S."/>
            <person name="Hull J.J."/>
        </authorList>
    </citation>
    <scope>NUCLEOTIDE SEQUENCE</scope>
</reference>
<sequence>MPTVDVRMDLRPTTSVVGPHTTVATKPSTIREAEGVETTAQSTRRPVGHKSPHSFPTTLSRLQHNLGSWDTVEGGASVDVLRVVVAMVVPPTQRRQQQYIEQYKYRVQ</sequence>
<evidence type="ECO:0000313" key="3">
    <source>
        <dbReference type="EMBL" id="JAQ13551.1"/>
    </source>
</evidence>
<reference evidence="2" key="2">
    <citation type="submission" date="2014-07" db="EMBL/GenBank/DDBJ databases">
        <authorList>
            <person name="Hull J."/>
        </authorList>
    </citation>
    <scope>NUCLEOTIDE SEQUENCE</scope>
</reference>
<dbReference type="AlphaFoldDB" id="A0A0A9XHX9"/>